<gene>
    <name evidence="1" type="ORF">BJG266_LOCUS38939</name>
</gene>
<dbReference type="AlphaFoldDB" id="A0A815MT62"/>
<name>A0A815MT62_9BILA</name>
<evidence type="ECO:0000313" key="1">
    <source>
        <dbReference type="EMBL" id="CAF1424027.1"/>
    </source>
</evidence>
<feature type="non-terminal residue" evidence="1">
    <location>
        <position position="1"/>
    </location>
</feature>
<accession>A0A815MT62</accession>
<sequence>CGNKQRLMLTTLCHQWTGDIRIVHANLRPELNSFLPHILLINILSRKY</sequence>
<comment type="caution">
    <text evidence="1">The sequence shown here is derived from an EMBL/GenBank/DDBJ whole genome shotgun (WGS) entry which is preliminary data.</text>
</comment>
<reference evidence="1" key="1">
    <citation type="submission" date="2021-02" db="EMBL/GenBank/DDBJ databases">
        <authorList>
            <person name="Nowell W R."/>
        </authorList>
    </citation>
    <scope>NUCLEOTIDE SEQUENCE</scope>
</reference>
<proteinExistence type="predicted"/>
<evidence type="ECO:0000313" key="2">
    <source>
        <dbReference type="Proteomes" id="UP000663877"/>
    </source>
</evidence>
<dbReference type="Proteomes" id="UP000663877">
    <property type="component" value="Unassembled WGS sequence"/>
</dbReference>
<organism evidence="1 2">
    <name type="scientific">Adineta steineri</name>
    <dbReference type="NCBI Taxonomy" id="433720"/>
    <lineage>
        <taxon>Eukaryota</taxon>
        <taxon>Metazoa</taxon>
        <taxon>Spiralia</taxon>
        <taxon>Gnathifera</taxon>
        <taxon>Rotifera</taxon>
        <taxon>Eurotatoria</taxon>
        <taxon>Bdelloidea</taxon>
        <taxon>Adinetida</taxon>
        <taxon>Adinetidae</taxon>
        <taxon>Adineta</taxon>
    </lineage>
</organism>
<protein>
    <submittedName>
        <fullName evidence="1">Uncharacterized protein</fullName>
    </submittedName>
</protein>
<dbReference type="EMBL" id="CAJNOI010001574">
    <property type="protein sequence ID" value="CAF1424027.1"/>
    <property type="molecule type" value="Genomic_DNA"/>
</dbReference>